<evidence type="ECO:0000313" key="4">
    <source>
        <dbReference type="Proteomes" id="UP001609175"/>
    </source>
</evidence>
<evidence type="ECO:0000313" key="2">
    <source>
        <dbReference type="EMBL" id="MFH5231801.1"/>
    </source>
</evidence>
<dbReference type="EMBL" id="JBIMSP010000054">
    <property type="protein sequence ID" value="MFH5244894.1"/>
    <property type="molecule type" value="Genomic_DNA"/>
</dbReference>
<dbReference type="Proteomes" id="UP001609219">
    <property type="component" value="Unassembled WGS sequence"/>
</dbReference>
<reference evidence="4 5" key="1">
    <citation type="submission" date="2024-10" db="EMBL/GenBank/DDBJ databases">
        <authorList>
            <person name="Riesco R."/>
        </authorList>
    </citation>
    <scope>NUCLEOTIDE SEQUENCE [LARGE SCALE GENOMIC DNA]</scope>
    <source>
        <strain evidence="3 5">NCIMB 15448</strain>
        <strain evidence="1 4">NCIMB 15449</strain>
        <strain evidence="2 6">NCIMB 15450</strain>
    </source>
</reference>
<comment type="caution">
    <text evidence="1">The sequence shown here is derived from an EMBL/GenBank/DDBJ whole genome shotgun (WGS) entry which is preliminary data.</text>
</comment>
<accession>A0ABW7JLD8</accession>
<gene>
    <name evidence="3" type="ORF">ACHIPV_23890</name>
    <name evidence="1" type="ORF">ACHIPZ_11245</name>
    <name evidence="2" type="ORF">ACHIRB_24995</name>
</gene>
<sequence length="148" mass="15888">MTGGEEITPAPVHADSLELRVASAHFSMLILAVHDAADASLPPRFRRLRSESPSEIGIRDGDLLAARCRVGLDHVPVAAVTVVGDCFAVDITFDLSPQFASAIFTAGDARPSSEMDDRLSGSRVFAFHTARTLTASGISWTFHSHRTK</sequence>
<protein>
    <submittedName>
        <fullName evidence="1">Uncharacterized protein</fullName>
    </submittedName>
</protein>
<dbReference type="RefSeq" id="WP_395114299.1">
    <property type="nucleotide sequence ID" value="NZ_JBIMSN010000122.1"/>
</dbReference>
<evidence type="ECO:0000313" key="6">
    <source>
        <dbReference type="Proteomes" id="UP001609219"/>
    </source>
</evidence>
<keyword evidence="6" id="KW-1185">Reference proteome</keyword>
<evidence type="ECO:0000313" key="1">
    <source>
        <dbReference type="EMBL" id="MFH5208768.1"/>
    </source>
</evidence>
<evidence type="ECO:0000313" key="3">
    <source>
        <dbReference type="EMBL" id="MFH5244894.1"/>
    </source>
</evidence>
<dbReference type="Proteomes" id="UP001609175">
    <property type="component" value="Unassembled WGS sequence"/>
</dbReference>
<evidence type="ECO:0000313" key="5">
    <source>
        <dbReference type="Proteomes" id="UP001609176"/>
    </source>
</evidence>
<dbReference type="Proteomes" id="UP001609176">
    <property type="component" value="Unassembled WGS sequence"/>
</dbReference>
<proteinExistence type="predicted"/>
<organism evidence="1 4">
    <name type="scientific">Antrihabitans spumae</name>
    <dbReference type="NCBI Taxonomy" id="3373370"/>
    <lineage>
        <taxon>Bacteria</taxon>
        <taxon>Bacillati</taxon>
        <taxon>Actinomycetota</taxon>
        <taxon>Actinomycetes</taxon>
        <taxon>Mycobacteriales</taxon>
        <taxon>Nocardiaceae</taxon>
        <taxon>Antrihabitans</taxon>
    </lineage>
</organism>
<dbReference type="EMBL" id="JBIMSN010000122">
    <property type="protein sequence ID" value="MFH5231801.1"/>
    <property type="molecule type" value="Genomic_DNA"/>
</dbReference>
<dbReference type="EMBL" id="JBIMSO010000046">
    <property type="protein sequence ID" value="MFH5208768.1"/>
    <property type="molecule type" value="Genomic_DNA"/>
</dbReference>
<name>A0ABW7JLD8_9NOCA</name>